<protein>
    <recommendedName>
        <fullName evidence="3">DUF4168 domain-containing protein</fullName>
    </recommendedName>
</protein>
<gene>
    <name evidence="2" type="ORF">ENN90_02250</name>
</gene>
<dbReference type="Proteomes" id="UP000886047">
    <property type="component" value="Unassembled WGS sequence"/>
</dbReference>
<comment type="caution">
    <text evidence="2">The sequence shown here is derived from an EMBL/GenBank/DDBJ whole genome shotgun (WGS) entry which is preliminary data.</text>
</comment>
<evidence type="ECO:0000256" key="1">
    <source>
        <dbReference type="SAM" id="SignalP"/>
    </source>
</evidence>
<feature type="signal peptide" evidence="1">
    <location>
        <begin position="1"/>
        <end position="24"/>
    </location>
</feature>
<keyword evidence="1" id="KW-0732">Signal</keyword>
<name>A0A831LJ22_9BACT</name>
<dbReference type="AlphaFoldDB" id="A0A831LJ22"/>
<sequence>MKNTKVSLTGTLFLLCICATAVFAQLPDPGDIPPYNLENENQITKMLEKGEKVVTTLKKAEIVKNDLLKKYGQKVITVNGEKVITTQKPVPKNELELLKPMLPVLKPDHISKVIAELQSLEKNLVNHLNKGPVNMSDQLQKQLTPQKAQQTLTRVREQYSYVSSKDPDSFYNTFESIGENR</sequence>
<accession>A0A831LJ22</accession>
<feature type="chain" id="PRO_5032932983" description="DUF4168 domain-containing protein" evidence="1">
    <location>
        <begin position="25"/>
        <end position="181"/>
    </location>
</feature>
<evidence type="ECO:0000313" key="2">
    <source>
        <dbReference type="EMBL" id="HDR50430.1"/>
    </source>
</evidence>
<organism evidence="2">
    <name type="scientific">Mariniphaga anaerophila</name>
    <dbReference type="NCBI Taxonomy" id="1484053"/>
    <lineage>
        <taxon>Bacteria</taxon>
        <taxon>Pseudomonadati</taxon>
        <taxon>Bacteroidota</taxon>
        <taxon>Bacteroidia</taxon>
        <taxon>Marinilabiliales</taxon>
        <taxon>Prolixibacteraceae</taxon>
        <taxon>Mariniphaga</taxon>
    </lineage>
</organism>
<proteinExistence type="predicted"/>
<evidence type="ECO:0008006" key="3">
    <source>
        <dbReference type="Google" id="ProtNLM"/>
    </source>
</evidence>
<reference evidence="2" key="1">
    <citation type="journal article" date="2020" name="mSystems">
        <title>Genome- and Community-Level Interaction Insights into Carbon Utilization and Element Cycling Functions of Hydrothermarchaeota in Hydrothermal Sediment.</title>
        <authorList>
            <person name="Zhou Z."/>
            <person name="Liu Y."/>
            <person name="Xu W."/>
            <person name="Pan J."/>
            <person name="Luo Z.H."/>
            <person name="Li M."/>
        </authorList>
    </citation>
    <scope>NUCLEOTIDE SEQUENCE [LARGE SCALE GENOMIC DNA]</scope>
    <source>
        <strain evidence="2">SpSt-1217</strain>
    </source>
</reference>
<dbReference type="EMBL" id="DSDK01000126">
    <property type="protein sequence ID" value="HDR50430.1"/>
    <property type="molecule type" value="Genomic_DNA"/>
</dbReference>